<comment type="caution">
    <text evidence="8">The sequence shown here is derived from an EMBL/GenBank/DDBJ whole genome shotgun (WGS) entry which is preliminary data.</text>
</comment>
<evidence type="ECO:0000256" key="5">
    <source>
        <dbReference type="ARBA" id="ARBA00038359"/>
    </source>
</evidence>
<keyword evidence="4 6" id="KW-0472">Membrane</keyword>
<keyword evidence="3 6" id="KW-1133">Transmembrane helix</keyword>
<evidence type="ECO:0000256" key="1">
    <source>
        <dbReference type="ARBA" id="ARBA00004141"/>
    </source>
</evidence>
<dbReference type="AlphaFoldDB" id="A0A4Q2V0L5"/>
<dbReference type="InterPro" id="IPR052337">
    <property type="entry name" value="SAT4-like"/>
</dbReference>
<dbReference type="EMBL" id="MQTW01001432">
    <property type="protein sequence ID" value="RYC78118.1"/>
    <property type="molecule type" value="Genomic_DNA"/>
</dbReference>
<evidence type="ECO:0000256" key="4">
    <source>
        <dbReference type="ARBA" id="ARBA00023136"/>
    </source>
</evidence>
<dbReference type="InterPro" id="IPR049326">
    <property type="entry name" value="Rhodopsin_dom_fungi"/>
</dbReference>
<evidence type="ECO:0000313" key="8">
    <source>
        <dbReference type="EMBL" id="RYC78118.1"/>
    </source>
</evidence>
<reference evidence="8 9" key="1">
    <citation type="submission" date="2016-12" db="EMBL/GenBank/DDBJ databases">
        <title>Draft genome sequence of Fusarium oxysporum causing rot on Narcissus.</title>
        <authorList>
            <person name="Armitage A.D."/>
            <person name="Taylor A."/>
            <person name="Clarkson J.P."/>
            <person name="Harrison R.J."/>
            <person name="Jackson A.C."/>
        </authorList>
    </citation>
    <scope>NUCLEOTIDE SEQUENCE [LARGE SCALE GENOMIC DNA]</scope>
    <source>
        <strain evidence="8 9">N139</strain>
    </source>
</reference>
<comment type="similarity">
    <text evidence="5">Belongs to the SAT4 family.</text>
</comment>
<name>A0A4Q2V0L5_FUSOX</name>
<gene>
    <name evidence="8" type="ORF">BFJ63_vAg19008</name>
</gene>
<evidence type="ECO:0000256" key="2">
    <source>
        <dbReference type="ARBA" id="ARBA00022692"/>
    </source>
</evidence>
<feature type="domain" description="Rhodopsin" evidence="7">
    <location>
        <begin position="1"/>
        <end position="79"/>
    </location>
</feature>
<protein>
    <recommendedName>
        <fullName evidence="7">Rhodopsin domain-containing protein</fullName>
    </recommendedName>
</protein>
<organism evidence="8 9">
    <name type="scientific">Fusarium oxysporum f. sp. narcissi</name>
    <dbReference type="NCBI Taxonomy" id="451672"/>
    <lineage>
        <taxon>Eukaryota</taxon>
        <taxon>Fungi</taxon>
        <taxon>Dikarya</taxon>
        <taxon>Ascomycota</taxon>
        <taxon>Pezizomycotina</taxon>
        <taxon>Sordariomycetes</taxon>
        <taxon>Hypocreomycetidae</taxon>
        <taxon>Hypocreales</taxon>
        <taxon>Nectriaceae</taxon>
        <taxon>Fusarium</taxon>
        <taxon>Fusarium oxysporum species complex</taxon>
    </lineage>
</organism>
<dbReference type="Proteomes" id="UP000290540">
    <property type="component" value="Unassembled WGS sequence"/>
</dbReference>
<feature type="transmembrane region" description="Helical" evidence="6">
    <location>
        <begin position="21"/>
        <end position="43"/>
    </location>
</feature>
<dbReference type="PANTHER" id="PTHR33048:SF166">
    <property type="entry name" value="PTH11-LIKE INTEGRAL MEMBRANE PROTEIN"/>
    <property type="match status" value="1"/>
</dbReference>
<keyword evidence="2 6" id="KW-0812">Transmembrane</keyword>
<evidence type="ECO:0000256" key="6">
    <source>
        <dbReference type="SAM" id="Phobius"/>
    </source>
</evidence>
<feature type="transmembrane region" description="Helical" evidence="6">
    <location>
        <begin position="55"/>
        <end position="78"/>
    </location>
</feature>
<comment type="subcellular location">
    <subcellularLocation>
        <location evidence="1">Membrane</location>
        <topology evidence="1">Multi-pass membrane protein</topology>
    </subcellularLocation>
</comment>
<dbReference type="PANTHER" id="PTHR33048">
    <property type="entry name" value="PTH11-LIKE INTEGRAL MEMBRANE PROTEIN (AFU_ORTHOLOGUE AFUA_5G11245)"/>
    <property type="match status" value="1"/>
</dbReference>
<evidence type="ECO:0000256" key="3">
    <source>
        <dbReference type="ARBA" id="ARBA00022989"/>
    </source>
</evidence>
<evidence type="ECO:0000313" key="9">
    <source>
        <dbReference type="Proteomes" id="UP000290540"/>
    </source>
</evidence>
<dbReference type="Pfam" id="PF20684">
    <property type="entry name" value="Fung_rhodopsin"/>
    <property type="match status" value="1"/>
</dbReference>
<proteinExistence type="inferred from homology"/>
<evidence type="ECO:0000259" key="7">
    <source>
        <dbReference type="Pfam" id="PF20684"/>
    </source>
</evidence>
<accession>A0A4Q2V0L5</accession>
<dbReference type="GO" id="GO:0016020">
    <property type="term" value="C:membrane"/>
    <property type="evidence" value="ECO:0007669"/>
    <property type="project" value="UniProtKB-SubCell"/>
</dbReference>
<sequence length="175" mass="18944">MLLIPPFTIIFQAKITIAKRLQLSALFSLGILLVAVSVVRIIQGSGSTKIQLNRSLWASLETLVASIVATIPALYTIIRQHKSSQSSSYEMDGYGTSGRSRIKSVTTTSTRNRGVAANVITGRLAYKASAWVELGEASNGGSNDGREHLGESDAAKGILVETRIRHDMRDKNDIE</sequence>